<proteinExistence type="predicted"/>
<gene>
    <name evidence="8" type="ORF">FZC75_08360</name>
</gene>
<keyword evidence="5" id="KW-0175">Coiled coil</keyword>
<dbReference type="Pfam" id="PF00271">
    <property type="entry name" value="Helicase_C"/>
    <property type="match status" value="1"/>
</dbReference>
<dbReference type="InterPro" id="IPR027417">
    <property type="entry name" value="P-loop_NTPase"/>
</dbReference>
<keyword evidence="2" id="KW-0378">Hydrolase</keyword>
<dbReference type="Pfam" id="PF22527">
    <property type="entry name" value="DEXQc_Suv3"/>
    <property type="match status" value="1"/>
</dbReference>
<reference evidence="8 9" key="1">
    <citation type="submission" date="2019-08" db="EMBL/GenBank/DDBJ databases">
        <title>Bacillus genomes from the desert of Cuatro Cienegas, Coahuila.</title>
        <authorList>
            <person name="Olmedo-Alvarez G."/>
        </authorList>
    </citation>
    <scope>NUCLEOTIDE SEQUENCE [LARGE SCALE GENOMIC DNA]</scope>
    <source>
        <strain evidence="8 9">CH98b_3T</strain>
    </source>
</reference>
<evidence type="ECO:0000256" key="1">
    <source>
        <dbReference type="ARBA" id="ARBA00022741"/>
    </source>
</evidence>
<keyword evidence="3 8" id="KW-0347">Helicase</keyword>
<comment type="caution">
    <text evidence="8">The sequence shown here is derived from an EMBL/GenBank/DDBJ whole genome shotgun (WGS) entry which is preliminary data.</text>
</comment>
<dbReference type="SMART" id="SM00490">
    <property type="entry name" value="HELICc"/>
    <property type="match status" value="1"/>
</dbReference>
<protein>
    <submittedName>
        <fullName evidence="8">RNA helicase</fullName>
    </submittedName>
</protein>
<dbReference type="GO" id="GO:0005524">
    <property type="term" value="F:ATP binding"/>
    <property type="evidence" value="ECO:0007669"/>
    <property type="project" value="UniProtKB-KW"/>
</dbReference>
<dbReference type="PROSITE" id="PS51192">
    <property type="entry name" value="HELICASE_ATP_BIND_1"/>
    <property type="match status" value="1"/>
</dbReference>
<accession>A0A5D4TCL7</accession>
<dbReference type="InterPro" id="IPR014001">
    <property type="entry name" value="Helicase_ATP-bd"/>
</dbReference>
<feature type="domain" description="Helicase ATP-binding" evidence="6">
    <location>
        <begin position="367"/>
        <end position="512"/>
    </location>
</feature>
<dbReference type="AlphaFoldDB" id="A0A5D4TCL7"/>
<dbReference type="RefSeq" id="WP_148978974.1">
    <property type="nucleotide sequence ID" value="NZ_JBNILM010000002.1"/>
</dbReference>
<dbReference type="PROSITE" id="PS51194">
    <property type="entry name" value="HELICASE_CTER"/>
    <property type="match status" value="1"/>
</dbReference>
<feature type="coiled-coil region" evidence="5">
    <location>
        <begin position="332"/>
        <end position="359"/>
    </location>
</feature>
<dbReference type="CDD" id="cd18805">
    <property type="entry name" value="SF2_C_suv3"/>
    <property type="match status" value="1"/>
</dbReference>
<dbReference type="EMBL" id="VTET01000003">
    <property type="protein sequence ID" value="TYS73059.1"/>
    <property type="molecule type" value="Genomic_DNA"/>
</dbReference>
<dbReference type="Gene3D" id="1.20.272.40">
    <property type="match status" value="1"/>
</dbReference>
<dbReference type="OrthoDB" id="9807155at2"/>
<name>A0A5D4TCL7_9BACI</name>
<dbReference type="InterPro" id="IPR055206">
    <property type="entry name" value="DEXQc_SUV3"/>
</dbReference>
<dbReference type="GO" id="GO:0004386">
    <property type="term" value="F:helicase activity"/>
    <property type="evidence" value="ECO:0007669"/>
    <property type="project" value="UniProtKB-KW"/>
</dbReference>
<dbReference type="PANTHER" id="PTHR12131:SF1">
    <property type="entry name" value="ATP-DEPENDENT RNA HELICASE SUPV3L1, MITOCHONDRIAL-RELATED"/>
    <property type="match status" value="1"/>
</dbReference>
<dbReference type="InterPro" id="IPR050699">
    <property type="entry name" value="RNA-DNA_Helicase"/>
</dbReference>
<evidence type="ECO:0000256" key="3">
    <source>
        <dbReference type="ARBA" id="ARBA00022806"/>
    </source>
</evidence>
<evidence type="ECO:0000313" key="8">
    <source>
        <dbReference type="EMBL" id="TYS73059.1"/>
    </source>
</evidence>
<dbReference type="InterPro" id="IPR001650">
    <property type="entry name" value="Helicase_C-like"/>
</dbReference>
<evidence type="ECO:0000313" key="9">
    <source>
        <dbReference type="Proteomes" id="UP000324517"/>
    </source>
</evidence>
<feature type="domain" description="Helicase C-terminal" evidence="7">
    <location>
        <begin position="519"/>
        <end position="672"/>
    </location>
</feature>
<evidence type="ECO:0000256" key="4">
    <source>
        <dbReference type="ARBA" id="ARBA00022840"/>
    </source>
</evidence>
<keyword evidence="1" id="KW-0547">Nucleotide-binding</keyword>
<dbReference type="GO" id="GO:0016787">
    <property type="term" value="F:hydrolase activity"/>
    <property type="evidence" value="ECO:0007669"/>
    <property type="project" value="UniProtKB-KW"/>
</dbReference>
<dbReference type="SUPFAM" id="SSF52540">
    <property type="entry name" value="P-loop containing nucleoside triphosphate hydrolases"/>
    <property type="match status" value="1"/>
</dbReference>
<evidence type="ECO:0000256" key="2">
    <source>
        <dbReference type="ARBA" id="ARBA00022801"/>
    </source>
</evidence>
<organism evidence="8 9">
    <name type="scientific">Sutcliffiella horikoshii</name>
    <dbReference type="NCBI Taxonomy" id="79883"/>
    <lineage>
        <taxon>Bacteria</taxon>
        <taxon>Bacillati</taxon>
        <taxon>Bacillota</taxon>
        <taxon>Bacilli</taxon>
        <taxon>Bacillales</taxon>
        <taxon>Bacillaceae</taxon>
        <taxon>Sutcliffiella</taxon>
    </lineage>
</organism>
<evidence type="ECO:0000259" key="7">
    <source>
        <dbReference type="PROSITE" id="PS51194"/>
    </source>
</evidence>
<evidence type="ECO:0000256" key="5">
    <source>
        <dbReference type="SAM" id="Coils"/>
    </source>
</evidence>
<evidence type="ECO:0000259" key="6">
    <source>
        <dbReference type="PROSITE" id="PS51192"/>
    </source>
</evidence>
<dbReference type="PANTHER" id="PTHR12131">
    <property type="entry name" value="ATP-DEPENDENT RNA AND DNA HELICASE"/>
    <property type="match status" value="1"/>
</dbReference>
<dbReference type="Gene3D" id="3.40.50.300">
    <property type="entry name" value="P-loop containing nucleotide triphosphate hydrolases"/>
    <property type="match status" value="2"/>
</dbReference>
<keyword evidence="4" id="KW-0067">ATP-binding</keyword>
<dbReference type="Proteomes" id="UP000324517">
    <property type="component" value="Unassembled WGS sequence"/>
</dbReference>
<sequence length="862" mass="101477">MDKLNIIHSTSLDRTKYKIEEDIQQYFETKEDLPTFAEYIEDRRHYVEQIWYNVWLNQVTNDIARKEKKQILSARGFEVEGVDKKIINQLFKNEMREYQPFNALEWLQNSSFTVQSVWEEHYLQARQNLQKRMEEKRIQLRIDDVTATVDQAAHKIVEENQANYFLYVRHFVAKKVREDLQNNPKFEETDSYKREEVLKESGPMDASDYHTLKDFFGELTGAVHQSFDYYEEYLEYETYYFFYEKRITDYLFGFLPGQIMNELSDEILTDYKTVTSEEFTVSKLRKLLANSFYLLVNDYMEQLQDEFVTDLLELAEQPFDLEVHEQYLQRDIKDRERKEEEILAEIRRKQEEEERMLEDIFGREYIPSNGRSTKYVLHIGETNTGKTFQALQRMKEAKSGLYLAPLRLLALEVYDTLNSDGVSCSLKTGEEEKLSPGATHFSSTVEMFYEKDYYEVIVIDEAQMIADKDRGFSWYKAITKANADEVHIVGSFSMREMVLQLLGNAAIEINEYTRDTPLQVEDRPFTLRDTKRGDALVCFSRKRVLETASILQNNGHQVSMIYGSMPPETRKKQMQRFIDGETTVIVATDAIGMGLNLPIRRVVFLQNEKFDGTRRRRLTSQEVKQIAGRAGRKGMYDVGKVAFTGDIKAMEKLLGGKDRQVHTFAIAPTSSILERFQKYSNKLGHFFELWEKFESPAGTEKASLSEEQILYETIEDTMIEARLTVNDLYGFLHLPFSTKEQTLINQWKQTMEAIVTREELPEPFMNKDSLENVELSYKSIGLHLLFLYRLDRRTEATYWERIRESFSDEVHERLQTDVKMRTKQCSKCGKKLDPDFKYAVCDACHISKLRKKHKNFTIKRPF</sequence>